<accession>A0ABS3TM45</accession>
<evidence type="ECO:0000313" key="1">
    <source>
        <dbReference type="EMBL" id="MBO3274734.1"/>
    </source>
</evidence>
<proteinExistence type="predicted"/>
<dbReference type="RefSeq" id="WP_208312590.1">
    <property type="nucleotide sequence ID" value="NZ_JAELYA010000002.1"/>
</dbReference>
<name>A0ABS3TM45_9PSED</name>
<evidence type="ECO:0000313" key="2">
    <source>
        <dbReference type="Proteomes" id="UP000669060"/>
    </source>
</evidence>
<organism evidence="1 2">
    <name type="scientific">Pseudomonas schmalbachii</name>
    <dbReference type="NCBI Taxonomy" id="2816993"/>
    <lineage>
        <taxon>Bacteria</taxon>
        <taxon>Pseudomonadati</taxon>
        <taxon>Pseudomonadota</taxon>
        <taxon>Gammaproteobacteria</taxon>
        <taxon>Pseudomonadales</taxon>
        <taxon>Pseudomonadaceae</taxon>
        <taxon>Pseudomonas</taxon>
    </lineage>
</organism>
<gene>
    <name evidence="1" type="ORF">JFY56_05830</name>
</gene>
<sequence length="76" mass="8637">MDKKGEILALRCMLEAVIAVLPPAEQKRVWQRFRRNAALLYHHLDAIGQDAFERAAISLAASRMTHRPDKQDRALG</sequence>
<protein>
    <submittedName>
        <fullName evidence="1">Uncharacterized protein</fullName>
    </submittedName>
</protein>
<reference evidence="1 2" key="1">
    <citation type="submission" date="2020-12" db="EMBL/GenBank/DDBJ databases">
        <title>Pseudomonas schmalbachii sp. nov. isolated from millipede gut.</title>
        <authorList>
            <person name="Shelomi M."/>
        </authorList>
    </citation>
    <scope>NUCLEOTIDE SEQUENCE [LARGE SCALE GENOMIC DNA]</scope>
    <source>
        <strain evidence="1 2">Milli4</strain>
    </source>
</reference>
<keyword evidence="2" id="KW-1185">Reference proteome</keyword>
<comment type="caution">
    <text evidence="1">The sequence shown here is derived from an EMBL/GenBank/DDBJ whole genome shotgun (WGS) entry which is preliminary data.</text>
</comment>
<dbReference type="EMBL" id="JAELYA010000002">
    <property type="protein sequence ID" value="MBO3274734.1"/>
    <property type="molecule type" value="Genomic_DNA"/>
</dbReference>
<dbReference type="Proteomes" id="UP000669060">
    <property type="component" value="Unassembled WGS sequence"/>
</dbReference>